<accession>A0A915HJU0</accession>
<name>A0A915HJU0_ROMCU</name>
<reference evidence="2" key="1">
    <citation type="submission" date="2022-11" db="UniProtKB">
        <authorList>
            <consortium name="WormBaseParasite"/>
        </authorList>
    </citation>
    <scope>IDENTIFICATION</scope>
</reference>
<dbReference type="WBParaSite" id="nRc.2.0.1.t01601-RA">
    <property type="protein sequence ID" value="nRc.2.0.1.t01601-RA"/>
    <property type="gene ID" value="nRc.2.0.1.g01601"/>
</dbReference>
<dbReference type="AlphaFoldDB" id="A0A915HJU0"/>
<organism evidence="1 2">
    <name type="scientific">Romanomermis culicivorax</name>
    <name type="common">Nematode worm</name>
    <dbReference type="NCBI Taxonomy" id="13658"/>
    <lineage>
        <taxon>Eukaryota</taxon>
        <taxon>Metazoa</taxon>
        <taxon>Ecdysozoa</taxon>
        <taxon>Nematoda</taxon>
        <taxon>Enoplea</taxon>
        <taxon>Dorylaimia</taxon>
        <taxon>Mermithida</taxon>
        <taxon>Mermithoidea</taxon>
        <taxon>Mermithidae</taxon>
        <taxon>Romanomermis</taxon>
    </lineage>
</organism>
<dbReference type="Proteomes" id="UP000887565">
    <property type="component" value="Unplaced"/>
</dbReference>
<evidence type="ECO:0000313" key="2">
    <source>
        <dbReference type="WBParaSite" id="nRc.2.0.1.t01601-RA"/>
    </source>
</evidence>
<sequence length="66" mass="7759">MLRYNGSLKHNFDGKVFLLIDLRFLITFVKKTLLNGNQKQYNGDFEFLGWDLKTYLSHLGTDFVIT</sequence>
<evidence type="ECO:0000313" key="1">
    <source>
        <dbReference type="Proteomes" id="UP000887565"/>
    </source>
</evidence>
<keyword evidence="1" id="KW-1185">Reference proteome</keyword>
<proteinExistence type="predicted"/>
<protein>
    <submittedName>
        <fullName evidence="2">Uncharacterized protein</fullName>
    </submittedName>
</protein>